<feature type="region of interest" description="Disordered" evidence="1">
    <location>
        <begin position="667"/>
        <end position="701"/>
    </location>
</feature>
<dbReference type="RefSeq" id="WP_012063138.1">
    <property type="nucleotide sequence ID" value="NC_009633.1"/>
</dbReference>
<dbReference type="InterPro" id="IPR014867">
    <property type="entry name" value="Spore_coat_CotH_CotH2/3/7"/>
</dbReference>
<name>A6TPP0_ALKMQ</name>
<evidence type="ECO:0000313" key="4">
    <source>
        <dbReference type="Proteomes" id="UP000001572"/>
    </source>
</evidence>
<dbReference type="Proteomes" id="UP000001572">
    <property type="component" value="Chromosome"/>
</dbReference>
<dbReference type="eggNOG" id="COG4886">
    <property type="taxonomic scope" value="Bacteria"/>
</dbReference>
<organism evidence="3 4">
    <name type="scientific">Alkaliphilus metalliredigens (strain QYMF)</name>
    <dbReference type="NCBI Taxonomy" id="293826"/>
    <lineage>
        <taxon>Bacteria</taxon>
        <taxon>Bacillati</taxon>
        <taxon>Bacillota</taxon>
        <taxon>Clostridia</taxon>
        <taxon>Peptostreptococcales</taxon>
        <taxon>Natronincolaceae</taxon>
        <taxon>Alkaliphilus</taxon>
    </lineage>
</organism>
<dbReference type="PANTHER" id="PTHR40050:SF1">
    <property type="entry name" value="INNER SPORE COAT PROTEIN H"/>
    <property type="match status" value="1"/>
</dbReference>
<reference evidence="4" key="1">
    <citation type="journal article" date="2016" name="Genome Announc.">
        <title>Complete genome sequence of Alkaliphilus metalliredigens strain QYMF, an alkaliphilic and metal-reducing bacterium isolated from borax-contaminated leachate ponds.</title>
        <authorList>
            <person name="Hwang C."/>
            <person name="Copeland A."/>
            <person name="Lucas S."/>
            <person name="Lapidus A."/>
            <person name="Barry K."/>
            <person name="Detter J.C."/>
            <person name="Glavina Del Rio T."/>
            <person name="Hammon N."/>
            <person name="Israni S."/>
            <person name="Dalin E."/>
            <person name="Tice H."/>
            <person name="Pitluck S."/>
            <person name="Chertkov O."/>
            <person name="Brettin T."/>
            <person name="Bruce D."/>
            <person name="Han C."/>
            <person name="Schmutz J."/>
            <person name="Larimer F."/>
            <person name="Land M.L."/>
            <person name="Hauser L."/>
            <person name="Kyrpides N."/>
            <person name="Mikhailova N."/>
            <person name="Ye Q."/>
            <person name="Zhou J."/>
            <person name="Richardson P."/>
            <person name="Fields M.W."/>
        </authorList>
    </citation>
    <scope>NUCLEOTIDE SEQUENCE [LARGE SCALE GENOMIC DNA]</scope>
    <source>
        <strain evidence="4">QYMF</strain>
    </source>
</reference>
<keyword evidence="2" id="KW-0732">Signal</keyword>
<proteinExistence type="predicted"/>
<gene>
    <name evidence="3" type="ordered locus">Amet_1995</name>
</gene>
<keyword evidence="3" id="KW-0167">Capsid protein</keyword>
<keyword evidence="3" id="KW-0946">Virion</keyword>
<protein>
    <submittedName>
        <fullName evidence="3">Spore coat protein CotH</fullName>
    </submittedName>
</protein>
<dbReference type="InterPro" id="IPR001611">
    <property type="entry name" value="Leu-rich_rpt"/>
</dbReference>
<dbReference type="eggNOG" id="COG5337">
    <property type="taxonomic scope" value="Bacteria"/>
</dbReference>
<evidence type="ECO:0000256" key="2">
    <source>
        <dbReference type="SAM" id="SignalP"/>
    </source>
</evidence>
<feature type="chain" id="PRO_5002702911" evidence="2">
    <location>
        <begin position="26"/>
        <end position="734"/>
    </location>
</feature>
<dbReference type="InterPro" id="IPR032675">
    <property type="entry name" value="LRR_dom_sf"/>
</dbReference>
<keyword evidence="4" id="KW-1185">Reference proteome</keyword>
<feature type="signal peptide" evidence="2">
    <location>
        <begin position="1"/>
        <end position="25"/>
    </location>
</feature>
<dbReference type="SUPFAM" id="SSF52058">
    <property type="entry name" value="L domain-like"/>
    <property type="match status" value="1"/>
</dbReference>
<dbReference type="STRING" id="293826.Amet_1995"/>
<accession>A6TPP0</accession>
<evidence type="ECO:0000313" key="3">
    <source>
        <dbReference type="EMBL" id="ABR48158.1"/>
    </source>
</evidence>
<dbReference type="Pfam" id="PF08757">
    <property type="entry name" value="CotH"/>
    <property type="match status" value="1"/>
</dbReference>
<sequence>MNKKIAIVLAAILAIAPNMNLKAYAEGSETNIAYFADVILEEVIRQELEQPEGDLLVSELSEIKEISAGGLEISSLEGIEQLINLTSLDLRENFIVDLEPLRTLKNLTSLNIRETMVTDLSPLQDLINLEYLNIHSTPITNVAVIGNLQRLETLIMRNVPIGDDVSFLENLKALTRLNVRNTNIKDITVLAKLMEEGVLQDNPQLGIEAELDLRDNPLYVDASSDAYEAIRGIWENITNRHPNDLPGVTDLAAGSEKVIDYEELFIKDNIIDIHVEISEEDWESILGDPMAKEYKSANITVDGINLEDVGLRTKGNSTLRTTANSESERYSFKIKVDRHIEEQTLLGLDKFVLNSNVMDPSNLREYLSYELLRELGADVPLTNFANIYINGELYGFYLMVEAIDDSFIERNFEDNNGSLYKAGQGSSLQHVEDSNYDSLDLKSGYYESKTDLKNFIKVLNEMPEGEKGEIESVLEVDSALRYFAVNTVLGNYDSYHGNRSHNYYLYGQESKFTVLPWDFDLSFAGFSRGDLKTIPIDEPVAQGENLENYPLINNLLAVEEYKERYYEYINESLAYLENFEERVTELTDMIRPYVEVDPSKSYTMEQFEANTTYSETSDEEIIDFMENPMMERENQMQRPQEWEAQGERQMPQEMQMPQDMAERFANGDRIEPPQGEMGENMEDRPQRGPGDNMRGGPGGMMGNSTSIINFVRGRVENIKQQLAGEIPTTGGTIR</sequence>
<dbReference type="KEGG" id="amt:Amet_1995"/>
<dbReference type="Gene3D" id="3.80.10.10">
    <property type="entry name" value="Ribonuclease Inhibitor"/>
    <property type="match status" value="1"/>
</dbReference>
<dbReference type="PANTHER" id="PTHR40050">
    <property type="entry name" value="INNER SPORE COAT PROTEIN H"/>
    <property type="match status" value="1"/>
</dbReference>
<dbReference type="HOGENOM" id="CLU_377516_0_0_9"/>
<dbReference type="EMBL" id="CP000724">
    <property type="protein sequence ID" value="ABR48158.1"/>
    <property type="molecule type" value="Genomic_DNA"/>
</dbReference>
<evidence type="ECO:0000256" key="1">
    <source>
        <dbReference type="SAM" id="MobiDB-lite"/>
    </source>
</evidence>
<dbReference type="PROSITE" id="PS51450">
    <property type="entry name" value="LRR"/>
    <property type="match status" value="1"/>
</dbReference>
<dbReference type="AlphaFoldDB" id="A6TPP0"/>